<keyword evidence="14" id="KW-1185">Reference proteome</keyword>
<evidence type="ECO:0000256" key="8">
    <source>
        <dbReference type="ARBA" id="ARBA00023303"/>
    </source>
</evidence>
<evidence type="ECO:0000256" key="5">
    <source>
        <dbReference type="ARBA" id="ARBA00022989"/>
    </source>
</evidence>
<dbReference type="InterPro" id="IPR001779">
    <property type="entry name" value="2pore_dom_K_chnl_TWIK1"/>
</dbReference>
<feature type="domain" description="Potassium channel" evidence="12">
    <location>
        <begin position="86"/>
        <end position="144"/>
    </location>
</feature>
<comment type="subcellular location">
    <subcellularLocation>
        <location evidence="1">Membrane</location>
        <topology evidence="1">Multi-pass membrane protein</topology>
    </subcellularLocation>
</comment>
<dbReference type="GO" id="GO:0030322">
    <property type="term" value="P:stabilization of membrane potential"/>
    <property type="evidence" value="ECO:0007669"/>
    <property type="project" value="TreeGrafter"/>
</dbReference>
<evidence type="ECO:0000313" key="14">
    <source>
        <dbReference type="Proteomes" id="UP000472263"/>
    </source>
</evidence>
<evidence type="ECO:0000256" key="9">
    <source>
        <dbReference type="RuleBase" id="RU003857"/>
    </source>
</evidence>
<evidence type="ECO:0000256" key="10">
    <source>
        <dbReference type="SAM" id="MobiDB-lite"/>
    </source>
</evidence>
<keyword evidence="7 11" id="KW-0472">Membrane</keyword>
<feature type="domain" description="Potassium channel" evidence="12">
    <location>
        <begin position="180"/>
        <end position="256"/>
    </location>
</feature>
<dbReference type="PRINTS" id="PR01586">
    <property type="entry name" value="TWIKCHANNEL"/>
</dbReference>
<dbReference type="GO" id="GO:0015271">
    <property type="term" value="F:outward rectifier potassium channel activity"/>
    <property type="evidence" value="ECO:0007669"/>
    <property type="project" value="TreeGrafter"/>
</dbReference>
<organism evidence="13 14">
    <name type="scientific">Myripristis murdjan</name>
    <name type="common">pinecone soldierfish</name>
    <dbReference type="NCBI Taxonomy" id="586833"/>
    <lineage>
        <taxon>Eukaryota</taxon>
        <taxon>Metazoa</taxon>
        <taxon>Chordata</taxon>
        <taxon>Craniata</taxon>
        <taxon>Vertebrata</taxon>
        <taxon>Euteleostomi</taxon>
        <taxon>Actinopterygii</taxon>
        <taxon>Neopterygii</taxon>
        <taxon>Teleostei</taxon>
        <taxon>Neoteleostei</taxon>
        <taxon>Acanthomorphata</taxon>
        <taxon>Holocentriformes</taxon>
        <taxon>Holocentridae</taxon>
        <taxon>Myripristis</taxon>
    </lineage>
</organism>
<feature type="transmembrane region" description="Helical" evidence="11">
    <location>
        <begin position="168"/>
        <end position="193"/>
    </location>
</feature>
<dbReference type="GO" id="GO:0022841">
    <property type="term" value="F:potassium ion leak channel activity"/>
    <property type="evidence" value="ECO:0007669"/>
    <property type="project" value="TreeGrafter"/>
</dbReference>
<reference evidence="13" key="2">
    <citation type="submission" date="2025-08" db="UniProtKB">
        <authorList>
            <consortium name="Ensembl"/>
        </authorList>
    </citation>
    <scope>IDENTIFICATION</scope>
</reference>
<protein>
    <submittedName>
        <fullName evidence="13">Potassium channel, subfamily K, member 7</fullName>
    </submittedName>
</protein>
<dbReference type="GO" id="GO:0005886">
    <property type="term" value="C:plasma membrane"/>
    <property type="evidence" value="ECO:0007669"/>
    <property type="project" value="TreeGrafter"/>
</dbReference>
<feature type="transmembrane region" description="Helical" evidence="11">
    <location>
        <begin position="233"/>
        <end position="251"/>
    </location>
</feature>
<dbReference type="Ensembl" id="ENSMMDT00005034678.1">
    <property type="protein sequence ID" value="ENSMMDP00005033934.1"/>
    <property type="gene ID" value="ENSMMDG00005015969.1"/>
</dbReference>
<dbReference type="PANTHER" id="PTHR11003">
    <property type="entry name" value="POTASSIUM CHANNEL, SUBFAMILY K"/>
    <property type="match status" value="1"/>
</dbReference>
<comment type="similarity">
    <text evidence="9">Belongs to the two pore domain potassium channel (TC 1.A.1.8) family.</text>
</comment>
<keyword evidence="3 9" id="KW-0812">Transmembrane</keyword>
<dbReference type="Proteomes" id="UP000472263">
    <property type="component" value="Chromosome 18"/>
</dbReference>
<keyword evidence="4" id="KW-0630">Potassium</keyword>
<dbReference type="Gene3D" id="1.10.287.70">
    <property type="match status" value="1"/>
</dbReference>
<feature type="transmembrane region" description="Helical" evidence="11">
    <location>
        <begin position="200"/>
        <end position="221"/>
    </location>
</feature>
<dbReference type="PRINTS" id="PR01333">
    <property type="entry name" value="2POREKCHANEL"/>
</dbReference>
<dbReference type="PANTHER" id="PTHR11003:SF59">
    <property type="entry name" value="POTASSIUM CHANNEL SUBFAMILY K MEMBER 1"/>
    <property type="match status" value="1"/>
</dbReference>
<evidence type="ECO:0000256" key="4">
    <source>
        <dbReference type="ARBA" id="ARBA00022958"/>
    </source>
</evidence>
<dbReference type="InterPro" id="IPR005408">
    <property type="entry name" value="2pore_dom_K_chnl_TWIK"/>
</dbReference>
<dbReference type="InParanoid" id="A0A667ZD95"/>
<dbReference type="Pfam" id="PF07885">
    <property type="entry name" value="Ion_trans_2"/>
    <property type="match status" value="2"/>
</dbReference>
<feature type="transmembrane region" description="Helical" evidence="11">
    <location>
        <begin position="12"/>
        <end position="32"/>
    </location>
</feature>
<evidence type="ECO:0000259" key="12">
    <source>
        <dbReference type="Pfam" id="PF07885"/>
    </source>
</evidence>
<feature type="compositionally biased region" description="Low complexity" evidence="10">
    <location>
        <begin position="298"/>
        <end position="315"/>
    </location>
</feature>
<dbReference type="SUPFAM" id="SSF81324">
    <property type="entry name" value="Voltage-gated potassium channels"/>
    <property type="match status" value="2"/>
</dbReference>
<reference evidence="13" key="1">
    <citation type="submission" date="2019-06" db="EMBL/GenBank/DDBJ databases">
        <authorList>
            <consortium name="Wellcome Sanger Institute Data Sharing"/>
        </authorList>
    </citation>
    <scope>NUCLEOTIDE SEQUENCE [LARGE SCALE GENOMIC DNA]</scope>
</reference>
<evidence type="ECO:0000256" key="1">
    <source>
        <dbReference type="ARBA" id="ARBA00004141"/>
    </source>
</evidence>
<feature type="transmembrane region" description="Helical" evidence="11">
    <location>
        <begin position="123"/>
        <end position="148"/>
    </location>
</feature>
<evidence type="ECO:0000256" key="11">
    <source>
        <dbReference type="SAM" id="Phobius"/>
    </source>
</evidence>
<reference evidence="13" key="3">
    <citation type="submission" date="2025-09" db="UniProtKB">
        <authorList>
            <consortium name="Ensembl"/>
        </authorList>
    </citation>
    <scope>IDENTIFICATION</scope>
</reference>
<evidence type="ECO:0000256" key="3">
    <source>
        <dbReference type="ARBA" id="ARBA00022692"/>
    </source>
</evidence>
<keyword evidence="6 9" id="KW-0406">Ion transport</keyword>
<evidence type="ECO:0000256" key="2">
    <source>
        <dbReference type="ARBA" id="ARBA00022448"/>
    </source>
</evidence>
<evidence type="ECO:0000256" key="7">
    <source>
        <dbReference type="ARBA" id="ARBA00023136"/>
    </source>
</evidence>
<keyword evidence="5 11" id="KW-1133">Transmembrane helix</keyword>
<dbReference type="InterPro" id="IPR003280">
    <property type="entry name" value="2pore_dom_K_chnl"/>
</dbReference>
<keyword evidence="8 9" id="KW-0407">Ion channel</keyword>
<keyword evidence="2 9" id="KW-0813">Transport</keyword>
<evidence type="ECO:0000256" key="6">
    <source>
        <dbReference type="ARBA" id="ARBA00023065"/>
    </source>
</evidence>
<evidence type="ECO:0000313" key="13">
    <source>
        <dbReference type="Ensembl" id="ENSMMDP00005033934.1"/>
    </source>
</evidence>
<feature type="transmembrane region" description="Helical" evidence="11">
    <location>
        <begin position="94"/>
        <end position="111"/>
    </location>
</feature>
<feature type="region of interest" description="Disordered" evidence="10">
    <location>
        <begin position="292"/>
        <end position="332"/>
    </location>
</feature>
<dbReference type="PRINTS" id="PR01096">
    <property type="entry name" value="TWIK1CHANNEL"/>
</dbReference>
<dbReference type="GeneTree" id="ENSGT00940000155293"/>
<name>A0A667ZD95_9TELE</name>
<proteinExistence type="inferred from homology"/>
<dbReference type="InterPro" id="IPR013099">
    <property type="entry name" value="K_chnl_dom"/>
</dbReference>
<dbReference type="AlphaFoldDB" id="A0A667ZD95"/>
<sequence>MKKTFCRVNAFACMLLGYVLFIFLGGLVFMVIELPVEKILRAEVRELRRLFLQEHSCVQESRLNELLGKVIATDEKDVAVLKANAEERHYDFTSSLYFVIVTLTTMGYDLFTPISDEAKLFCIFYCTLGIPLTLFLLTLLSDLLLPIVTYAPVHHLQTHWGLPYTRASLLHAGLFWMLIVALLFLLPALLFYLVEPQWSFLDAVFFCFVTLSTIGQGGYSLGRTWDHTAKETLKLLTTCYLLVGLVMITTFRETVLELPQVQAVIRLFSGPRDRELEGVHLSELALRMQTSEEEPRYSLPISTISSSPLESTLPSPKQPASPHFQKTKASSL</sequence>
<accession>A0A667ZD95</accession>